<dbReference type="PANTHER" id="PTHR22706">
    <property type="entry name" value="ASSEMBLY FACTOR FOR SPINDLE MICROTUBULES"/>
    <property type="match status" value="1"/>
</dbReference>
<organism evidence="6 7">
    <name type="scientific">Cyclotella cryptica</name>
    <dbReference type="NCBI Taxonomy" id="29204"/>
    <lineage>
        <taxon>Eukaryota</taxon>
        <taxon>Sar</taxon>
        <taxon>Stramenopiles</taxon>
        <taxon>Ochrophyta</taxon>
        <taxon>Bacillariophyta</taxon>
        <taxon>Coscinodiscophyceae</taxon>
        <taxon>Thalassiosirophycidae</taxon>
        <taxon>Stephanodiscales</taxon>
        <taxon>Stephanodiscaceae</taxon>
        <taxon>Cyclotella</taxon>
    </lineage>
</organism>
<feature type="compositionally biased region" description="Polar residues" evidence="5">
    <location>
        <begin position="452"/>
        <end position="461"/>
    </location>
</feature>
<keyword evidence="4" id="KW-0112">Calmodulin-binding</keyword>
<dbReference type="InterPro" id="IPR051185">
    <property type="entry name" value="ASPM"/>
</dbReference>
<dbReference type="CDD" id="cd23767">
    <property type="entry name" value="IQCD"/>
    <property type="match status" value="1"/>
</dbReference>
<feature type="region of interest" description="Disordered" evidence="5">
    <location>
        <begin position="202"/>
        <end position="233"/>
    </location>
</feature>
<feature type="compositionally biased region" description="Polar residues" evidence="5">
    <location>
        <begin position="491"/>
        <end position="508"/>
    </location>
</feature>
<dbReference type="SUPFAM" id="SSF52540">
    <property type="entry name" value="P-loop containing nucleoside triphosphate hydrolases"/>
    <property type="match status" value="1"/>
</dbReference>
<gene>
    <name evidence="6" type="ORF">HJC23_000800</name>
</gene>
<name>A0ABD3Q5X8_9STRA</name>
<dbReference type="PROSITE" id="PS50096">
    <property type="entry name" value="IQ"/>
    <property type="match status" value="10"/>
</dbReference>
<protein>
    <recommendedName>
        <fullName evidence="8">Abnormal spindle-like microcephaly-associated protein</fullName>
    </recommendedName>
</protein>
<dbReference type="PANTHER" id="PTHR22706:SF1">
    <property type="entry name" value="ASSEMBLY FACTOR FOR SPINDLE MICROTUBULES"/>
    <property type="match status" value="1"/>
</dbReference>
<sequence>MPVYTPVNHIHPAVITLEYRCTIDECCHERRTTTLKAAHALVRLWSIERTLPLPWVCVSSLLHCIKFGEPFRVAPFFLTVETCATVRQEEFDGRVVRCAFGWNHDGQTKRGFDWTIRMKVVVPLGSTVIVSMSLVTHNAVEVPPESPSHQAVVVPIVLDKTRSPADSPPVHTTFVDSSNDSPPPSTWLLTYVDEDGIHAVYSPVSPTNAVDDDVDEEEKEKSDKKLASPSSVMTPLSSPFHAVHGVAKSDCISSGGGGSYWNMAERAGRISAKSAEVARLRKLLMGRKLSRHDRFGGGGGGGGNRVSVHENMHGAACKEETGWSGGNDAFLSSSEDDRGSLCLSLDDGDGGGGKDRTCAAFGNVSSPADTTTTTMTATTSNDNRDPSMSTPSQRLVSSRGHILFKKRFANLHGNQRVGTIQCTENVNPHEMSNSASHVEADGNGGGDGTMVIQMNCSNDNDGSNHRQYFENDIGQAQKSVSSRDSAGDAIQSPNRLQSPKNSSTSSGNIHGINNIHRLGTSTRRGTVQEYFQRSHTTNSKPSRSILFHQMLPKKKSLSPLITASSAFSLGTRGGLSGILPQKKKYPTISELCIAILPLQTLARQYLARRAIERRRRDVVIVQSVMRTWRSRRDYTFVLSRVIKIQSLYRGNVDRCEFCTLRSMVCVAVTIQKRHRGIVVRQELARQHSAATRIESQARRYVAQRLCRSILAGIIAFQSLARMFPIHQRFRQEMIAKRALLLHRCATQIQAAHRGYIQRIVYHRLTIEHDNATVIQTQWRTFYHRKQYVRIVRRDVVVVQSIVRRWSGVRRSQMKRKERNAAVAIQSWIRGYKIESVYLQTLGGIVVSQCAIRRWMARRRVNKRRMEKREREENEAARVIQAAWRGFYARREYLKTVGDLIFCQSVCRRWAASQNYIMTMTLIIVAQSGIRRWMACRRVRQLREDECLRQEYLASVSAAIKIATCWRRFQCKIRYRKVIRDVLVCQSAVRRYIAVGQADKMRHEKLVTAATKIQAMWRCFITMDLYFQTVIDVVIVQSIARRLLSMRLYAQLKENRRSLQEAAAVKIASMWRGFVAMSEYKQSILDIIICQSVARRNMAASKATMLRQNQCIASATIIQASWRARVARDVYILTMFDLVTLQSLARRLIAQRILARLKEKKHWVEVDAATAISASWRRFACLRAYRRTIADILICQSIFRRNMAVKEAEDLIIMKHEEVCASFIQEVWRAYVARERFLRVISNMKKSKLFSKSVTNISKAWRRFATRRKYLYIVRDVTLCQTAVRRIIGMKALEVLRQDHRVTSATRIQARWRGRTAQRKFAHFLSSILVLQSIVRRWLDKKELNLIWENSNNKHAAASKIQASWLAFYWRTKYILIISDVILCQSIARRFIAYKLNQVHRSISRQLTAKSNPATNQILADFETVISANTAIHSNQVTHPEQNQFQITDDRLNAPPAIHMLSYPIAPERQSIVRKIIATKKIERLLEGHLQKHHEAATIIQAAYRRHFYRAKWLFALRVIVKFQSALRKRRAVRLVEELRFVKKRGPKDIFTFIKRRKEATTMIQTAYQDYATRNFELSYKNYLRRLHQASGNTSINELPLLHNTKDQPSNEVTFCNLTMQRSETVCENIGYHVCDISPEESPKEDPLKESVSSNSKEMDFTTLGLDGAGSLVDNKPLYVVDDDLNLESRCWERSRCGLSDEVHDMLLQSGKWFYDRLGDPGDDTAEDLLTVMEISEEVAFCCWKKATTQRSATSETEVRNREDQEYLSSAIAIQSQWRRHRASKHFCEIRCQNVFDKLKSEDNIISYSSRCGKREIGGLSQSLVSSKNASRIPPRATEFDDASGESSINRYQRAVRKLTESRRAKELMSTLQVSFTRTSHSPDRKHVTRTGHIEMIFNDEAEEDAALTDYSETESSDGEIQEELHEHEKLYLSKICSGDVPPFSRTHSEHKQGLLCYQANCSEVLPHCDEINQTKPHSSIYDSNSMLNADALPHELAQVHGKEVAALTQCIVTKSTPAIREDITKEPLEANLPVPFNKRNEISEANPNQTSHRAILVKQNQPQGDDLSCVSDLAMT</sequence>
<comment type="subcellular location">
    <subcellularLocation>
        <location evidence="1">Cytoplasm</location>
    </subcellularLocation>
</comment>
<dbReference type="InterPro" id="IPR027417">
    <property type="entry name" value="P-loop_NTPase"/>
</dbReference>
<keyword evidence="3" id="KW-0677">Repeat</keyword>
<keyword evidence="2" id="KW-0963">Cytoplasm</keyword>
<accession>A0ABD3Q5X8</accession>
<proteinExistence type="predicted"/>
<dbReference type="InterPro" id="IPR000048">
    <property type="entry name" value="IQ_motif_EF-hand-BS"/>
</dbReference>
<reference evidence="6 7" key="1">
    <citation type="journal article" date="2020" name="G3 (Bethesda)">
        <title>Improved Reference Genome for Cyclotella cryptica CCMP332, a Model for Cell Wall Morphogenesis, Salinity Adaptation, and Lipid Production in Diatoms (Bacillariophyta).</title>
        <authorList>
            <person name="Roberts W.R."/>
            <person name="Downey K.M."/>
            <person name="Ruck E.C."/>
            <person name="Traller J.C."/>
            <person name="Alverson A.J."/>
        </authorList>
    </citation>
    <scope>NUCLEOTIDE SEQUENCE [LARGE SCALE GENOMIC DNA]</scope>
    <source>
        <strain evidence="6 7">CCMP332</strain>
    </source>
</reference>
<dbReference type="EMBL" id="JABMIG020000071">
    <property type="protein sequence ID" value="KAL3795442.1"/>
    <property type="molecule type" value="Genomic_DNA"/>
</dbReference>
<dbReference type="Pfam" id="PF00612">
    <property type="entry name" value="IQ"/>
    <property type="match status" value="9"/>
</dbReference>
<evidence type="ECO:0000256" key="1">
    <source>
        <dbReference type="ARBA" id="ARBA00004496"/>
    </source>
</evidence>
<dbReference type="Proteomes" id="UP001516023">
    <property type="component" value="Unassembled WGS sequence"/>
</dbReference>
<dbReference type="SMART" id="SM00015">
    <property type="entry name" value="IQ"/>
    <property type="match status" value="25"/>
</dbReference>
<keyword evidence="7" id="KW-1185">Reference proteome</keyword>
<evidence type="ECO:0000256" key="2">
    <source>
        <dbReference type="ARBA" id="ARBA00022490"/>
    </source>
</evidence>
<dbReference type="Gene3D" id="4.10.270.10">
    <property type="entry name" value="Myosin, subunit A"/>
    <property type="match status" value="1"/>
</dbReference>
<feature type="region of interest" description="Disordered" evidence="5">
    <location>
        <begin position="429"/>
        <end position="521"/>
    </location>
</feature>
<evidence type="ECO:0000256" key="3">
    <source>
        <dbReference type="ARBA" id="ARBA00022737"/>
    </source>
</evidence>
<feature type="compositionally biased region" description="Polar residues" evidence="5">
    <location>
        <begin position="474"/>
        <end position="484"/>
    </location>
</feature>
<evidence type="ECO:0000256" key="4">
    <source>
        <dbReference type="ARBA" id="ARBA00022860"/>
    </source>
</evidence>
<evidence type="ECO:0000256" key="5">
    <source>
        <dbReference type="SAM" id="MobiDB-lite"/>
    </source>
</evidence>
<feature type="region of interest" description="Disordered" evidence="5">
    <location>
        <begin position="365"/>
        <end position="394"/>
    </location>
</feature>
<evidence type="ECO:0008006" key="8">
    <source>
        <dbReference type="Google" id="ProtNLM"/>
    </source>
</evidence>
<evidence type="ECO:0000313" key="6">
    <source>
        <dbReference type="EMBL" id="KAL3795442.1"/>
    </source>
</evidence>
<comment type="caution">
    <text evidence="6">The sequence shown here is derived from an EMBL/GenBank/DDBJ whole genome shotgun (WGS) entry which is preliminary data.</text>
</comment>
<dbReference type="Gene3D" id="1.20.5.190">
    <property type="match status" value="4"/>
</dbReference>
<evidence type="ECO:0000313" key="7">
    <source>
        <dbReference type="Proteomes" id="UP001516023"/>
    </source>
</evidence>
<dbReference type="GO" id="GO:0005737">
    <property type="term" value="C:cytoplasm"/>
    <property type="evidence" value="ECO:0007669"/>
    <property type="project" value="UniProtKB-SubCell"/>
</dbReference>
<dbReference type="GO" id="GO:0005516">
    <property type="term" value="F:calmodulin binding"/>
    <property type="evidence" value="ECO:0007669"/>
    <property type="project" value="UniProtKB-KW"/>
</dbReference>
<feature type="compositionally biased region" description="Low complexity" evidence="5">
    <location>
        <begin position="370"/>
        <end position="379"/>
    </location>
</feature>